<dbReference type="PANTHER" id="PTHR30098:SF2">
    <property type="entry name" value="LEUCYL_PHENYLALANYL-TRNA--PROTEIN TRANSFERASE"/>
    <property type="match status" value="1"/>
</dbReference>
<evidence type="ECO:0000256" key="2">
    <source>
        <dbReference type="ARBA" id="ARBA00022679"/>
    </source>
</evidence>
<dbReference type="GO" id="GO:0030163">
    <property type="term" value="P:protein catabolic process"/>
    <property type="evidence" value="ECO:0007669"/>
    <property type="project" value="InterPro"/>
</dbReference>
<dbReference type="InterPro" id="IPR042203">
    <property type="entry name" value="Leu/Phe-tRNA_Trfase_C"/>
</dbReference>
<dbReference type="InterPro" id="IPR004616">
    <property type="entry name" value="Leu/Phe-tRNA_Trfase"/>
</dbReference>
<organism evidence="4">
    <name type="scientific">marine sediment metagenome</name>
    <dbReference type="NCBI Taxonomy" id="412755"/>
    <lineage>
        <taxon>unclassified sequences</taxon>
        <taxon>metagenomes</taxon>
        <taxon>ecological metagenomes</taxon>
    </lineage>
</organism>
<accession>X1HLD9</accession>
<dbReference type="GO" id="GO:0008914">
    <property type="term" value="F:leucyl-tRNA--protein transferase activity"/>
    <property type="evidence" value="ECO:0007669"/>
    <property type="project" value="InterPro"/>
</dbReference>
<keyword evidence="3" id="KW-0012">Acyltransferase</keyword>
<dbReference type="InterPro" id="IPR016181">
    <property type="entry name" value="Acyl_CoA_acyltransferase"/>
</dbReference>
<keyword evidence="2" id="KW-0808">Transferase</keyword>
<name>X1HLD9_9ZZZZ</name>
<dbReference type="SUPFAM" id="SSF55729">
    <property type="entry name" value="Acyl-CoA N-acyltransferases (Nat)"/>
    <property type="match status" value="1"/>
</dbReference>
<sequence length="115" mass="13041">MIKAYCKLHESGYAHSVEAWYNGELSGGLYGVSLGKSFFGESMFTRISNASNVVFVKLVEYLTQISFDMIDCQVRTEHMIRFGAREVPRDLFLQQLKESLCKPTIKGKWSFATNG</sequence>
<evidence type="ECO:0000256" key="3">
    <source>
        <dbReference type="ARBA" id="ARBA00023315"/>
    </source>
</evidence>
<gene>
    <name evidence="4" type="ORF">S03H2_36687</name>
</gene>
<protein>
    <recommendedName>
        <fullName evidence="5">Leucyl/phenylalanyl-tRNA--protein transferase</fullName>
    </recommendedName>
</protein>
<evidence type="ECO:0000256" key="1">
    <source>
        <dbReference type="ARBA" id="ARBA00022490"/>
    </source>
</evidence>
<dbReference type="Pfam" id="PF03588">
    <property type="entry name" value="Leu_Phe_trans"/>
    <property type="match status" value="1"/>
</dbReference>
<evidence type="ECO:0000313" key="4">
    <source>
        <dbReference type="EMBL" id="GAH57875.1"/>
    </source>
</evidence>
<dbReference type="AlphaFoldDB" id="X1HLD9"/>
<proteinExistence type="predicted"/>
<dbReference type="EMBL" id="BARU01022529">
    <property type="protein sequence ID" value="GAH57875.1"/>
    <property type="molecule type" value="Genomic_DNA"/>
</dbReference>
<evidence type="ECO:0008006" key="5">
    <source>
        <dbReference type="Google" id="ProtNLM"/>
    </source>
</evidence>
<dbReference type="PANTHER" id="PTHR30098">
    <property type="entry name" value="LEUCYL/PHENYLALANYL-TRNA--PROTEIN TRANSFERASE"/>
    <property type="match status" value="1"/>
</dbReference>
<reference evidence="4" key="1">
    <citation type="journal article" date="2014" name="Front. Microbiol.">
        <title>High frequency of phylogenetically diverse reductive dehalogenase-homologous genes in deep subseafloor sedimentary metagenomes.</title>
        <authorList>
            <person name="Kawai M."/>
            <person name="Futagami T."/>
            <person name="Toyoda A."/>
            <person name="Takaki Y."/>
            <person name="Nishi S."/>
            <person name="Hori S."/>
            <person name="Arai W."/>
            <person name="Tsubouchi T."/>
            <person name="Morono Y."/>
            <person name="Uchiyama I."/>
            <person name="Ito T."/>
            <person name="Fujiyama A."/>
            <person name="Inagaki F."/>
            <person name="Takami H."/>
        </authorList>
    </citation>
    <scope>NUCLEOTIDE SEQUENCE</scope>
    <source>
        <strain evidence="4">Expedition CK06-06</strain>
    </source>
</reference>
<dbReference type="Gene3D" id="3.40.630.70">
    <property type="entry name" value="Leucyl/phenylalanyl-tRNA-protein transferase, C-terminal domain"/>
    <property type="match status" value="1"/>
</dbReference>
<dbReference type="GO" id="GO:0005737">
    <property type="term" value="C:cytoplasm"/>
    <property type="evidence" value="ECO:0007669"/>
    <property type="project" value="TreeGrafter"/>
</dbReference>
<comment type="caution">
    <text evidence="4">The sequence shown here is derived from an EMBL/GenBank/DDBJ whole genome shotgun (WGS) entry which is preliminary data.</text>
</comment>
<keyword evidence="1" id="KW-0963">Cytoplasm</keyword>